<reference evidence="4" key="2">
    <citation type="journal article" date="2021" name="Sci. Data">
        <title>Chromosome-scale genome sequencing, assembly and annotation of six genomes from subfamily Leishmaniinae.</title>
        <authorList>
            <person name="Almutairi H."/>
            <person name="Urbaniak M.D."/>
            <person name="Bates M.D."/>
            <person name="Jariyapan N."/>
            <person name="Kwakye-Nuako G."/>
            <person name="Thomaz Soccol V."/>
            <person name="Al-Salem W.S."/>
            <person name="Dillon R.J."/>
            <person name="Bates P.A."/>
            <person name="Gatherer D."/>
        </authorList>
    </citation>
    <scope>NUCLEOTIDE SEQUENCE [LARGE SCALE GENOMIC DNA]</scope>
</reference>
<protein>
    <submittedName>
        <fullName evidence="3">Uncharacterized protein</fullName>
    </submittedName>
</protein>
<dbReference type="AlphaFoldDB" id="A0A836KRP6"/>
<dbReference type="GeneID" id="92516964"/>
<keyword evidence="4" id="KW-1185">Reference proteome</keyword>
<feature type="compositionally biased region" description="Low complexity" evidence="2">
    <location>
        <begin position="293"/>
        <end position="306"/>
    </location>
</feature>
<reference evidence="4" key="1">
    <citation type="journal article" date="2021" name="Microbiol. Resour. Announc.">
        <title>LGAAP: Leishmaniinae Genome Assembly and Annotation Pipeline.</title>
        <authorList>
            <person name="Almutairi H."/>
            <person name="Urbaniak M.D."/>
            <person name="Bates M.D."/>
            <person name="Jariyapan N."/>
            <person name="Kwakye-Nuako G."/>
            <person name="Thomaz-Soccol V."/>
            <person name="Al-Salem W.S."/>
            <person name="Dillon R.J."/>
            <person name="Bates P.A."/>
            <person name="Gatherer D."/>
        </authorList>
    </citation>
    <scope>NUCLEOTIDE SEQUENCE [LARGE SCALE GENOMIC DNA]</scope>
</reference>
<feature type="compositionally biased region" description="Polar residues" evidence="2">
    <location>
        <begin position="105"/>
        <end position="117"/>
    </location>
</feature>
<name>A0A836KRP6_9TRYP</name>
<dbReference type="KEGG" id="lmat:92516964"/>
<proteinExistence type="predicted"/>
<feature type="region of interest" description="Disordered" evidence="2">
    <location>
        <begin position="281"/>
        <end position="312"/>
    </location>
</feature>
<evidence type="ECO:0000256" key="1">
    <source>
        <dbReference type="SAM" id="Coils"/>
    </source>
</evidence>
<dbReference type="RefSeq" id="XP_067180656.1">
    <property type="nucleotide sequence ID" value="XM_067324452.1"/>
</dbReference>
<feature type="compositionally biased region" description="Low complexity" evidence="2">
    <location>
        <begin position="1"/>
        <end position="16"/>
    </location>
</feature>
<keyword evidence="1" id="KW-0175">Coiled coil</keyword>
<feature type="coiled-coil region" evidence="1">
    <location>
        <begin position="246"/>
        <end position="273"/>
    </location>
</feature>
<dbReference type="OrthoDB" id="273838at2759"/>
<comment type="caution">
    <text evidence="3">The sequence shown here is derived from an EMBL/GenBank/DDBJ whole genome shotgun (WGS) entry which is preliminary data.</text>
</comment>
<gene>
    <name evidence="3" type="ORF">LSCM1_07063</name>
</gene>
<feature type="compositionally biased region" description="Polar residues" evidence="2">
    <location>
        <begin position="75"/>
        <end position="91"/>
    </location>
</feature>
<evidence type="ECO:0000313" key="3">
    <source>
        <dbReference type="EMBL" id="KAG5484984.1"/>
    </source>
</evidence>
<organism evidence="3 4">
    <name type="scientific">Leishmania martiniquensis</name>
    <dbReference type="NCBI Taxonomy" id="1580590"/>
    <lineage>
        <taxon>Eukaryota</taxon>
        <taxon>Discoba</taxon>
        <taxon>Euglenozoa</taxon>
        <taxon>Kinetoplastea</taxon>
        <taxon>Metakinetoplastina</taxon>
        <taxon>Trypanosomatida</taxon>
        <taxon>Trypanosomatidae</taxon>
        <taxon>Leishmaniinae</taxon>
        <taxon>Leishmania</taxon>
    </lineage>
</organism>
<feature type="region of interest" description="Disordered" evidence="2">
    <location>
        <begin position="1"/>
        <end position="156"/>
    </location>
</feature>
<dbReference type="EMBL" id="JAFEUZ010000010">
    <property type="protein sequence ID" value="KAG5484984.1"/>
    <property type="molecule type" value="Genomic_DNA"/>
</dbReference>
<accession>A0A836KRP6</accession>
<dbReference type="Proteomes" id="UP000673552">
    <property type="component" value="Unassembled WGS sequence"/>
</dbReference>
<feature type="compositionally biased region" description="Polar residues" evidence="2">
    <location>
        <begin position="17"/>
        <end position="30"/>
    </location>
</feature>
<sequence length="546" mass="59350">MPSSRSSSKSLQQQQQHRGTSTSATVSPNSLGRKRARRDDGMSTSTTPSHAPLNAAQAQRSTKGGLRHSSEDGQRTATTPAPSLDASSHYSNAPPGRRPRKAGTGDSNPTLHTASEESSMDGHPRLSALGAPPTRGVGVEEPAAHAPASSFSGTIARANSNGRREFVVMINHKRITVPAEHPLLRPCDLFAPRATKTVAEDSRQAAGADEADDCVAAAEEAASRPLHCYGDRPVLLLDCTGALRQRRQRRQRRQELQSRASQLAAERADLLRTQSLWSTRLTRARRQSKQPTAPAAAVDDVGGAPDKFGGDSAGSESCDAAVGCASMKHLLSELSHRRKSNTCEMKEVRDELLALLQQKREQASTRDGCVLMLPSPETGEVRLLPGHHYRTVCFVGDELCEVLPSDSRDRNVAPLRRRQHRAPPLRASASEGIARVLSESDEDGAESERALAKANTRPLWAKAELLGYALYLRQCRRNPQYRSCRGATLDADRTVDQELRDGCTDVGKIAATISYDMVDNYFALPSCEMAMYREWATDKLKGPALQ</sequence>
<evidence type="ECO:0000313" key="4">
    <source>
        <dbReference type="Proteomes" id="UP000673552"/>
    </source>
</evidence>
<evidence type="ECO:0000256" key="2">
    <source>
        <dbReference type="SAM" id="MobiDB-lite"/>
    </source>
</evidence>